<proteinExistence type="predicted"/>
<evidence type="ECO:0000313" key="1">
    <source>
        <dbReference type="EMBL" id="ABO60602.1"/>
    </source>
</evidence>
<keyword evidence="1" id="KW-0614">Plasmid</keyword>
<geneLocation type="plasmid" evidence="1 2">
    <name>pBVIE05</name>
</geneLocation>
<dbReference type="KEGG" id="bvi:Bcep1808_7732"/>
<gene>
    <name evidence="1" type="ordered locus">Bcep1808_7732</name>
</gene>
<reference evidence="1 2" key="1">
    <citation type="submission" date="2007-03" db="EMBL/GenBank/DDBJ databases">
        <title>Complete sequence of plasmid pBVIE05 of Burkholderia vietnamiensis G4.</title>
        <authorList>
            <consortium name="US DOE Joint Genome Institute"/>
            <person name="Copeland A."/>
            <person name="Lucas S."/>
            <person name="Lapidus A."/>
            <person name="Barry K."/>
            <person name="Detter J.C."/>
            <person name="Glavina del Rio T."/>
            <person name="Hammon N."/>
            <person name="Israni S."/>
            <person name="Dalin E."/>
            <person name="Tice H."/>
            <person name="Pitluck S."/>
            <person name="Chain P."/>
            <person name="Malfatti S."/>
            <person name="Shin M."/>
            <person name="Vergez L."/>
            <person name="Schmutz J."/>
            <person name="Larimer F."/>
            <person name="Land M."/>
            <person name="Hauser L."/>
            <person name="Kyrpides N."/>
            <person name="Tiedje J."/>
            <person name="Richardson P."/>
        </authorList>
    </citation>
    <scope>NUCLEOTIDE SEQUENCE [LARGE SCALE GENOMIC DNA]</scope>
    <source>
        <strain evidence="2">G4 / LMG 22486</strain>
        <plasmid evidence="1 2">pBVIE05</plasmid>
    </source>
</reference>
<sequence>MIVFSPLSTRRLDVTLHELGIGDEIALCYLPDKAHEKALTAFLQCAIKAASTPSPKHIADPRAWTVSERLLVLAHYTTHTASDGPNYAVTEAGKLFDYLDMSRDLPGALPTFDACGDQWTVHPLIGAEAEALETLQLESDLNGHSFWLMGLLAAQLKRPGETAPDAVANPTEYIDWLRTRHAVMRALPGSVTSELFAKYRDAQAQAMQFFRVWFDGEGIIVLPKEAGDPLSPARFLVLACLSELALSLTGKS</sequence>
<organism evidence="1 2">
    <name type="scientific">Burkholderia vietnamiensis (strain G4 / LMG 22486)</name>
    <name type="common">Burkholderia cepacia (strain R1808)</name>
    <dbReference type="NCBI Taxonomy" id="269482"/>
    <lineage>
        <taxon>Bacteria</taxon>
        <taxon>Pseudomonadati</taxon>
        <taxon>Pseudomonadota</taxon>
        <taxon>Betaproteobacteria</taxon>
        <taxon>Burkholderiales</taxon>
        <taxon>Burkholderiaceae</taxon>
        <taxon>Burkholderia</taxon>
        <taxon>Burkholderia cepacia complex</taxon>
    </lineage>
</organism>
<evidence type="ECO:0000313" key="2">
    <source>
        <dbReference type="Proteomes" id="UP000002287"/>
    </source>
</evidence>
<name>A4JWE9_BURVG</name>
<dbReference type="AlphaFoldDB" id="A4JWE9"/>
<dbReference type="HOGENOM" id="CLU_1081184_0_0_4"/>
<dbReference type="EMBL" id="CP000621">
    <property type="protein sequence ID" value="ABO60602.1"/>
    <property type="molecule type" value="Genomic_DNA"/>
</dbReference>
<protein>
    <submittedName>
        <fullName evidence="1">Uncharacterized protein</fullName>
    </submittedName>
</protein>
<dbReference type="Proteomes" id="UP000002287">
    <property type="component" value="Plasmid pBVIE05"/>
</dbReference>
<accession>A4JWE9</accession>